<dbReference type="Proteomes" id="UP000250235">
    <property type="component" value="Unassembled WGS sequence"/>
</dbReference>
<gene>
    <name evidence="1" type="ORF">F511_33034</name>
</gene>
<organism evidence="1 2">
    <name type="scientific">Dorcoceras hygrometricum</name>
    <dbReference type="NCBI Taxonomy" id="472368"/>
    <lineage>
        <taxon>Eukaryota</taxon>
        <taxon>Viridiplantae</taxon>
        <taxon>Streptophyta</taxon>
        <taxon>Embryophyta</taxon>
        <taxon>Tracheophyta</taxon>
        <taxon>Spermatophyta</taxon>
        <taxon>Magnoliopsida</taxon>
        <taxon>eudicotyledons</taxon>
        <taxon>Gunneridae</taxon>
        <taxon>Pentapetalae</taxon>
        <taxon>asterids</taxon>
        <taxon>lamiids</taxon>
        <taxon>Lamiales</taxon>
        <taxon>Gesneriaceae</taxon>
        <taxon>Didymocarpoideae</taxon>
        <taxon>Trichosporeae</taxon>
        <taxon>Loxocarpinae</taxon>
        <taxon>Dorcoceras</taxon>
    </lineage>
</organism>
<evidence type="ECO:0000313" key="1">
    <source>
        <dbReference type="EMBL" id="KZV47791.1"/>
    </source>
</evidence>
<evidence type="ECO:0000313" key="2">
    <source>
        <dbReference type="Proteomes" id="UP000250235"/>
    </source>
</evidence>
<dbReference type="EMBL" id="KQ994624">
    <property type="protein sequence ID" value="KZV47791.1"/>
    <property type="molecule type" value="Genomic_DNA"/>
</dbReference>
<dbReference type="AlphaFoldDB" id="A0A2Z7CL28"/>
<keyword evidence="2" id="KW-1185">Reference proteome</keyword>
<reference evidence="1 2" key="1">
    <citation type="journal article" date="2015" name="Proc. Natl. Acad. Sci. U.S.A.">
        <title>The resurrection genome of Boea hygrometrica: A blueprint for survival of dehydration.</title>
        <authorList>
            <person name="Xiao L."/>
            <person name="Yang G."/>
            <person name="Zhang L."/>
            <person name="Yang X."/>
            <person name="Zhao S."/>
            <person name="Ji Z."/>
            <person name="Zhou Q."/>
            <person name="Hu M."/>
            <person name="Wang Y."/>
            <person name="Chen M."/>
            <person name="Xu Y."/>
            <person name="Jin H."/>
            <person name="Xiao X."/>
            <person name="Hu G."/>
            <person name="Bao F."/>
            <person name="Hu Y."/>
            <person name="Wan P."/>
            <person name="Li L."/>
            <person name="Deng X."/>
            <person name="Kuang T."/>
            <person name="Xiang C."/>
            <person name="Zhu J.K."/>
            <person name="Oliver M.J."/>
            <person name="He Y."/>
        </authorList>
    </citation>
    <scope>NUCLEOTIDE SEQUENCE [LARGE SCALE GENOMIC DNA]</scope>
    <source>
        <strain evidence="2">cv. XS01</strain>
    </source>
</reference>
<protein>
    <submittedName>
        <fullName evidence="1">Uncharacterized protein</fullName>
    </submittedName>
</protein>
<proteinExistence type="predicted"/>
<sequence>MTNSKDTKPLSKVLELIDKSKSDEESMSIEDILKQIAKEMMLPSVTAVEITRIIFGLGIEIPGVNEG</sequence>
<accession>A0A2Z7CL28</accession>
<name>A0A2Z7CL28_9LAMI</name>